<protein>
    <recommendedName>
        <fullName evidence="9">Transcription factor domain-containing protein</fullName>
    </recommendedName>
</protein>
<dbReference type="GO" id="GO:0046872">
    <property type="term" value="F:metal ion binding"/>
    <property type="evidence" value="ECO:0007669"/>
    <property type="project" value="UniProtKB-KW"/>
</dbReference>
<proteinExistence type="predicted"/>
<organism evidence="7 8">
    <name type="scientific">Cytospora mali</name>
    <name type="common">Apple Valsa canker fungus</name>
    <name type="synonym">Valsa mali</name>
    <dbReference type="NCBI Taxonomy" id="578113"/>
    <lineage>
        <taxon>Eukaryota</taxon>
        <taxon>Fungi</taxon>
        <taxon>Dikarya</taxon>
        <taxon>Ascomycota</taxon>
        <taxon>Pezizomycotina</taxon>
        <taxon>Sordariomycetes</taxon>
        <taxon>Sordariomycetidae</taxon>
        <taxon>Diaporthales</taxon>
        <taxon>Cytosporaceae</taxon>
        <taxon>Cytospora</taxon>
    </lineage>
</organism>
<dbReference type="GO" id="GO:0001228">
    <property type="term" value="F:DNA-binding transcription activator activity, RNA polymerase II-specific"/>
    <property type="evidence" value="ECO:0007669"/>
    <property type="project" value="TreeGrafter"/>
</dbReference>
<name>A0A194WDU5_CYTMA</name>
<accession>A0A194WDU5</accession>
<evidence type="ECO:0000256" key="6">
    <source>
        <dbReference type="ARBA" id="ARBA00023242"/>
    </source>
</evidence>
<evidence type="ECO:0000256" key="3">
    <source>
        <dbReference type="ARBA" id="ARBA00023015"/>
    </source>
</evidence>
<dbReference type="Proteomes" id="UP000078559">
    <property type="component" value="Chromosome 12"/>
</dbReference>
<evidence type="ECO:0000313" key="8">
    <source>
        <dbReference type="Proteomes" id="UP000078559"/>
    </source>
</evidence>
<dbReference type="InterPro" id="IPR051430">
    <property type="entry name" value="Fungal_TF_Env_Response"/>
</dbReference>
<dbReference type="CDD" id="cd12148">
    <property type="entry name" value="fungal_TF_MHR"/>
    <property type="match status" value="1"/>
</dbReference>
<dbReference type="AlphaFoldDB" id="A0A194WDU5"/>
<keyword evidence="4" id="KW-0238">DNA-binding</keyword>
<keyword evidence="6" id="KW-0539">Nucleus</keyword>
<keyword evidence="5" id="KW-0804">Transcription</keyword>
<dbReference type="GO" id="GO:0000978">
    <property type="term" value="F:RNA polymerase II cis-regulatory region sequence-specific DNA binding"/>
    <property type="evidence" value="ECO:0007669"/>
    <property type="project" value="TreeGrafter"/>
</dbReference>
<keyword evidence="1" id="KW-0479">Metal-binding</keyword>
<evidence type="ECO:0000256" key="2">
    <source>
        <dbReference type="ARBA" id="ARBA00022833"/>
    </source>
</evidence>
<evidence type="ECO:0000256" key="5">
    <source>
        <dbReference type="ARBA" id="ARBA00023163"/>
    </source>
</evidence>
<sequence>MPNLGTMLKRCQSFDRGIQERLKDIAIHMKVFNVKLALVLAIGVAFTSPRKLNSDDYDSLQRQAQQWIYAAQWWLSGPTEKATQNMHALQIFCLLLLARQVNGMGNSPSLSPASLLSVAMQMGLHRNSQLFPTLSHFEVESRARLWATVVELYLPSLLDNSMPTLADFEAVDAEAPSNINDSDLTDGRVPKAPEAPLERTTDVSIQLLLLKSQNLRLQAIRTLSDVQLQTSYEMVVDLANQLRSACTDVAEFFQSSASYLDPETAFHRKYIDMYLRRHILLLHRPFMLQAQKDPRFYLSRKTCLESCMIIASYTDDLKLPFTEPDDFSNLMVHGSGHFRGGLSLDVIVTLAFELITQLQEDGPSRAPGQPSYDPARELAQAARKPIIIRLEHIREQLFQIIALGNPSLKRSGITSALLAYIKALEAGGNAKAAFYDAIRECMEKCSELLKDHLAAHTPQVREPTDRILAPADDFEINFDTLDIDAFMDPLNLFSAPALDGDSASFRF</sequence>
<keyword evidence="2" id="KW-0862">Zinc</keyword>
<dbReference type="OrthoDB" id="4337792at2759"/>
<keyword evidence="3" id="KW-0805">Transcription regulation</keyword>
<dbReference type="GO" id="GO:0005634">
    <property type="term" value="C:nucleus"/>
    <property type="evidence" value="ECO:0007669"/>
    <property type="project" value="TreeGrafter"/>
</dbReference>
<dbReference type="PANTHER" id="PTHR31944">
    <property type="entry name" value="HEME-RESPONSIVE ZINC FINGER TRANSCRIPTION FACTOR HAP1"/>
    <property type="match status" value="1"/>
</dbReference>
<evidence type="ECO:0000256" key="1">
    <source>
        <dbReference type="ARBA" id="ARBA00022723"/>
    </source>
</evidence>
<evidence type="ECO:0000256" key="4">
    <source>
        <dbReference type="ARBA" id="ARBA00023125"/>
    </source>
</evidence>
<reference evidence="7" key="1">
    <citation type="submission" date="2014-12" db="EMBL/GenBank/DDBJ databases">
        <title>Genome Sequence of Valsa Canker Pathogens Uncovers a Specific Adaption of Colonization on Woody Bark.</title>
        <authorList>
            <person name="Yin Z."/>
            <person name="Liu H."/>
            <person name="Gao X."/>
            <person name="Li Z."/>
            <person name="Song N."/>
            <person name="Ke X."/>
            <person name="Dai Q."/>
            <person name="Wu Y."/>
            <person name="Sun Y."/>
            <person name="Xu J.-R."/>
            <person name="Kang Z.K."/>
            <person name="Wang L."/>
            <person name="Huang L."/>
        </authorList>
    </citation>
    <scope>NUCLEOTIDE SEQUENCE [LARGE SCALE GENOMIC DNA]</scope>
    <source>
        <strain evidence="7">03-8</strain>
    </source>
</reference>
<keyword evidence="8" id="KW-1185">Reference proteome</keyword>
<evidence type="ECO:0008006" key="9">
    <source>
        <dbReference type="Google" id="ProtNLM"/>
    </source>
</evidence>
<evidence type="ECO:0000313" key="7">
    <source>
        <dbReference type="EMBL" id="KUI74315.1"/>
    </source>
</evidence>
<dbReference type="PANTHER" id="PTHR31944:SF129">
    <property type="entry name" value="ASPYRIDONES CLUSTER REGULATOR APDR-RELATED"/>
    <property type="match status" value="1"/>
</dbReference>
<gene>
    <name evidence="7" type="ORF">VM1G_09916</name>
</gene>
<dbReference type="EMBL" id="CM003109">
    <property type="protein sequence ID" value="KUI74315.1"/>
    <property type="molecule type" value="Genomic_DNA"/>
</dbReference>